<name>A0A918PDR8_9SPHN</name>
<dbReference type="AlphaFoldDB" id="A0A918PDR8"/>
<dbReference type="Proteomes" id="UP000648075">
    <property type="component" value="Unassembled WGS sequence"/>
</dbReference>
<evidence type="ECO:0000313" key="1">
    <source>
        <dbReference type="EMBL" id="GGZ02429.1"/>
    </source>
</evidence>
<comment type="caution">
    <text evidence="1">The sequence shown here is derived from an EMBL/GenBank/DDBJ whole genome shotgun (WGS) entry which is preliminary data.</text>
</comment>
<keyword evidence="2" id="KW-1185">Reference proteome</keyword>
<dbReference type="EMBL" id="BMZA01000004">
    <property type="protein sequence ID" value="GGZ02429.1"/>
    <property type="molecule type" value="Genomic_DNA"/>
</dbReference>
<sequence length="88" mass="9386">MTAPANALIAAAQASEAVAELLRFHREGPNWPAPFGDIEVTCKLAEALKLAAEIERDSLHDGAAFDEEREALGQLIHACGNFIEGWAG</sequence>
<reference evidence="1" key="1">
    <citation type="journal article" date="2014" name="Int. J. Syst. Evol. Microbiol.">
        <title>Complete genome sequence of Corynebacterium casei LMG S-19264T (=DSM 44701T), isolated from a smear-ripened cheese.</title>
        <authorList>
            <consortium name="US DOE Joint Genome Institute (JGI-PGF)"/>
            <person name="Walter F."/>
            <person name="Albersmeier A."/>
            <person name="Kalinowski J."/>
            <person name="Ruckert C."/>
        </authorList>
    </citation>
    <scope>NUCLEOTIDE SEQUENCE</scope>
    <source>
        <strain evidence="1">KCTC 32255</strain>
    </source>
</reference>
<gene>
    <name evidence="1" type="ORF">GCM10011614_16870</name>
</gene>
<proteinExistence type="predicted"/>
<reference evidence="1" key="2">
    <citation type="submission" date="2020-09" db="EMBL/GenBank/DDBJ databases">
        <authorList>
            <person name="Sun Q."/>
            <person name="Kim S."/>
        </authorList>
    </citation>
    <scope>NUCLEOTIDE SEQUENCE</scope>
    <source>
        <strain evidence="1">KCTC 32255</strain>
    </source>
</reference>
<organism evidence="1 2">
    <name type="scientific">Novosphingobium colocasiae</name>
    <dbReference type="NCBI Taxonomy" id="1256513"/>
    <lineage>
        <taxon>Bacteria</taxon>
        <taxon>Pseudomonadati</taxon>
        <taxon>Pseudomonadota</taxon>
        <taxon>Alphaproteobacteria</taxon>
        <taxon>Sphingomonadales</taxon>
        <taxon>Sphingomonadaceae</taxon>
        <taxon>Novosphingobium</taxon>
    </lineage>
</organism>
<accession>A0A918PDR8</accession>
<protein>
    <submittedName>
        <fullName evidence="1">Uncharacterized protein</fullName>
    </submittedName>
</protein>
<dbReference type="RefSeq" id="WP_189620731.1">
    <property type="nucleotide sequence ID" value="NZ_BMZA01000004.1"/>
</dbReference>
<evidence type="ECO:0000313" key="2">
    <source>
        <dbReference type="Proteomes" id="UP000648075"/>
    </source>
</evidence>